<keyword evidence="2" id="KW-1185">Reference proteome</keyword>
<gene>
    <name evidence="1" type="ORF">BJ138DRAFT_1119013</name>
</gene>
<name>A0ACB7ZUL4_9AGAM</name>
<evidence type="ECO:0000313" key="2">
    <source>
        <dbReference type="Proteomes" id="UP000790377"/>
    </source>
</evidence>
<proteinExistence type="predicted"/>
<dbReference type="EMBL" id="MU268342">
    <property type="protein sequence ID" value="KAH7904854.1"/>
    <property type="molecule type" value="Genomic_DNA"/>
</dbReference>
<accession>A0ACB7ZUL4</accession>
<reference evidence="1" key="1">
    <citation type="journal article" date="2021" name="New Phytol.">
        <title>Evolutionary innovations through gain and loss of genes in the ectomycorrhizal Boletales.</title>
        <authorList>
            <person name="Wu G."/>
            <person name="Miyauchi S."/>
            <person name="Morin E."/>
            <person name="Kuo A."/>
            <person name="Drula E."/>
            <person name="Varga T."/>
            <person name="Kohler A."/>
            <person name="Feng B."/>
            <person name="Cao Y."/>
            <person name="Lipzen A."/>
            <person name="Daum C."/>
            <person name="Hundley H."/>
            <person name="Pangilinan J."/>
            <person name="Johnson J."/>
            <person name="Barry K."/>
            <person name="LaButti K."/>
            <person name="Ng V."/>
            <person name="Ahrendt S."/>
            <person name="Min B."/>
            <person name="Choi I.G."/>
            <person name="Park H."/>
            <person name="Plett J.M."/>
            <person name="Magnuson J."/>
            <person name="Spatafora J.W."/>
            <person name="Nagy L.G."/>
            <person name="Henrissat B."/>
            <person name="Grigoriev I.V."/>
            <person name="Yang Z.L."/>
            <person name="Xu J."/>
            <person name="Martin F.M."/>
        </authorList>
    </citation>
    <scope>NUCLEOTIDE SEQUENCE</scope>
    <source>
        <strain evidence="1">ATCC 28755</strain>
    </source>
</reference>
<organism evidence="1 2">
    <name type="scientific">Hygrophoropsis aurantiaca</name>
    <dbReference type="NCBI Taxonomy" id="72124"/>
    <lineage>
        <taxon>Eukaryota</taxon>
        <taxon>Fungi</taxon>
        <taxon>Dikarya</taxon>
        <taxon>Basidiomycota</taxon>
        <taxon>Agaricomycotina</taxon>
        <taxon>Agaricomycetes</taxon>
        <taxon>Agaricomycetidae</taxon>
        <taxon>Boletales</taxon>
        <taxon>Coniophorineae</taxon>
        <taxon>Hygrophoropsidaceae</taxon>
        <taxon>Hygrophoropsis</taxon>
    </lineage>
</organism>
<sequence>MLDTRLVDFVLRANGQGTFILIERANDTESFLHVCPARSVLRTRIASDVVVGRELLVIPPDFMAPVKSHAFDTTIRHVISDPTLAVLYSDDDEAVKLLTETVSQSASFAVVYRF</sequence>
<evidence type="ECO:0000313" key="1">
    <source>
        <dbReference type="EMBL" id="KAH7904854.1"/>
    </source>
</evidence>
<comment type="caution">
    <text evidence="1">The sequence shown here is derived from an EMBL/GenBank/DDBJ whole genome shotgun (WGS) entry which is preliminary data.</text>
</comment>
<protein>
    <submittedName>
        <fullName evidence="1">Uncharacterized protein</fullName>
    </submittedName>
</protein>
<dbReference type="Proteomes" id="UP000790377">
    <property type="component" value="Unassembled WGS sequence"/>
</dbReference>